<organism evidence="2 3">
    <name type="scientific">Bemisia tabaci</name>
    <name type="common">Sweetpotato whitefly</name>
    <name type="synonym">Aleurodes tabaci</name>
    <dbReference type="NCBI Taxonomy" id="7038"/>
    <lineage>
        <taxon>Eukaryota</taxon>
        <taxon>Metazoa</taxon>
        <taxon>Ecdysozoa</taxon>
        <taxon>Arthropoda</taxon>
        <taxon>Hexapoda</taxon>
        <taxon>Insecta</taxon>
        <taxon>Pterygota</taxon>
        <taxon>Neoptera</taxon>
        <taxon>Paraneoptera</taxon>
        <taxon>Hemiptera</taxon>
        <taxon>Sternorrhyncha</taxon>
        <taxon>Aleyrodoidea</taxon>
        <taxon>Aleyrodidae</taxon>
        <taxon>Aleyrodinae</taxon>
        <taxon>Bemisia</taxon>
    </lineage>
</organism>
<gene>
    <name evidence="2" type="ORF">BEMITA_LOCUS12613</name>
</gene>
<feature type="region of interest" description="Disordered" evidence="1">
    <location>
        <begin position="80"/>
        <end position="130"/>
    </location>
</feature>
<protein>
    <recommendedName>
        <fullName evidence="4">Swi5-dependent recombination DNA repair protein 1 homolog</fullName>
    </recommendedName>
</protein>
<feature type="compositionally biased region" description="Polar residues" evidence="1">
    <location>
        <begin position="80"/>
        <end position="97"/>
    </location>
</feature>
<proteinExistence type="predicted"/>
<keyword evidence="3" id="KW-1185">Reference proteome</keyword>
<evidence type="ECO:0000313" key="3">
    <source>
        <dbReference type="Proteomes" id="UP001152759"/>
    </source>
</evidence>
<sequence>MESSAGNETPVSSSRILQPRNVKSAPVTSKKAGFSMCRQIGLKRKSTTGTIFQSPLKRSAGSNELNPALCSVSNNLFSRPPISTSQEEIDSGTSLTNFEKDSNISDIPTSKEPDPDIKQNQTQAQLSSVRSFTPVLSRRKKFLLSSVTKKLNLSPGSKDMPSARENLADISKDAEIVTANTPSIVNDQVKCLSVKKSEHSTELSKYNSNSDQNSQCSDAQFSAELQKALTRNYPHFQTYDNSSSKDQVDQEIDPEKQNVILQLKQMFHDITTLKQSLLNAKQHDLSKLQLLTAKWREGCQRALLLLLEKFQEQGNECDMPQLLVKLGIPSKLVKYDENIQDFVT</sequence>
<feature type="compositionally biased region" description="Basic and acidic residues" evidence="1">
    <location>
        <begin position="98"/>
        <end position="117"/>
    </location>
</feature>
<dbReference type="AlphaFoldDB" id="A0A9P0AM58"/>
<feature type="region of interest" description="Disordered" evidence="1">
    <location>
        <begin position="1"/>
        <end position="31"/>
    </location>
</feature>
<dbReference type="EMBL" id="OU963869">
    <property type="protein sequence ID" value="CAH0394298.1"/>
    <property type="molecule type" value="Genomic_DNA"/>
</dbReference>
<name>A0A9P0AM58_BEMTA</name>
<dbReference type="Proteomes" id="UP001152759">
    <property type="component" value="Chromosome 8"/>
</dbReference>
<evidence type="ECO:0000313" key="2">
    <source>
        <dbReference type="EMBL" id="CAH0394298.1"/>
    </source>
</evidence>
<reference evidence="2" key="1">
    <citation type="submission" date="2021-12" db="EMBL/GenBank/DDBJ databases">
        <authorList>
            <person name="King R."/>
        </authorList>
    </citation>
    <scope>NUCLEOTIDE SEQUENCE</scope>
</reference>
<evidence type="ECO:0000256" key="1">
    <source>
        <dbReference type="SAM" id="MobiDB-lite"/>
    </source>
</evidence>
<feature type="compositionally biased region" description="Polar residues" evidence="1">
    <location>
        <begin position="118"/>
        <end position="130"/>
    </location>
</feature>
<feature type="compositionally biased region" description="Polar residues" evidence="1">
    <location>
        <begin position="1"/>
        <end position="16"/>
    </location>
</feature>
<evidence type="ECO:0008006" key="4">
    <source>
        <dbReference type="Google" id="ProtNLM"/>
    </source>
</evidence>
<accession>A0A9P0AM58</accession>